<evidence type="ECO:0000313" key="2">
    <source>
        <dbReference type="Proteomes" id="UP000249590"/>
    </source>
</evidence>
<dbReference type="AlphaFoldDB" id="A0A8B2NKK4"/>
<gene>
    <name evidence="1" type="ORF">DLJ53_20765</name>
</gene>
<dbReference type="EMBL" id="QHHQ01000004">
    <property type="protein sequence ID" value="RAI00145.1"/>
    <property type="molecule type" value="Genomic_DNA"/>
</dbReference>
<dbReference type="RefSeq" id="WP_111348760.1">
    <property type="nucleotide sequence ID" value="NZ_QHHQ01000004.1"/>
</dbReference>
<sequence length="109" mass="12118">MTLALECYVTQGGAAMTLEQLAAAADVDFDDVRSEVARWIVDTNGEVRRTHFNECGNTLCLNRNGVRLMLERLGVEEDLASTIERRLDRSESHMETVYAAEPAAREAAE</sequence>
<dbReference type="Proteomes" id="UP000249590">
    <property type="component" value="Unassembled WGS sequence"/>
</dbReference>
<proteinExistence type="predicted"/>
<accession>A0A8B2NKK4</accession>
<comment type="caution">
    <text evidence="1">The sequence shown here is derived from an EMBL/GenBank/DDBJ whole genome shotgun (WGS) entry which is preliminary data.</text>
</comment>
<organism evidence="1 2">
    <name type="scientific">Acuticoccus sediminis</name>
    <dbReference type="NCBI Taxonomy" id="2184697"/>
    <lineage>
        <taxon>Bacteria</taxon>
        <taxon>Pseudomonadati</taxon>
        <taxon>Pseudomonadota</taxon>
        <taxon>Alphaproteobacteria</taxon>
        <taxon>Hyphomicrobiales</taxon>
        <taxon>Amorphaceae</taxon>
        <taxon>Acuticoccus</taxon>
    </lineage>
</organism>
<keyword evidence="2" id="KW-1185">Reference proteome</keyword>
<evidence type="ECO:0000313" key="1">
    <source>
        <dbReference type="EMBL" id="RAI00145.1"/>
    </source>
</evidence>
<name>A0A8B2NKK4_9HYPH</name>
<protein>
    <submittedName>
        <fullName evidence="1">Uncharacterized protein</fullName>
    </submittedName>
</protein>
<reference evidence="1 2" key="1">
    <citation type="submission" date="2018-05" db="EMBL/GenBank/DDBJ databases">
        <title>Acuticoccus sediminis sp. nov., isolated from deep-sea sediment of Indian Ocean.</title>
        <authorList>
            <person name="Liu X."/>
            <person name="Lai Q."/>
            <person name="Du Y."/>
            <person name="Sun F."/>
            <person name="Zhang X."/>
            <person name="Wang S."/>
            <person name="Shao Z."/>
        </authorList>
    </citation>
    <scope>NUCLEOTIDE SEQUENCE [LARGE SCALE GENOMIC DNA]</scope>
    <source>
        <strain evidence="1 2">PTG4-2</strain>
    </source>
</reference>